<keyword evidence="1" id="KW-0732">Signal</keyword>
<gene>
    <name evidence="3" type="ORF">FUA23_08135</name>
</gene>
<dbReference type="OrthoDB" id="1488474at2"/>
<evidence type="ECO:0000313" key="4">
    <source>
        <dbReference type="Proteomes" id="UP000321907"/>
    </source>
</evidence>
<dbReference type="EMBL" id="VOXD01000010">
    <property type="protein sequence ID" value="TXF89917.1"/>
    <property type="molecule type" value="Genomic_DNA"/>
</dbReference>
<evidence type="ECO:0000256" key="1">
    <source>
        <dbReference type="SAM" id="SignalP"/>
    </source>
</evidence>
<feature type="signal peptide" evidence="1">
    <location>
        <begin position="1"/>
        <end position="28"/>
    </location>
</feature>
<evidence type="ECO:0000313" key="3">
    <source>
        <dbReference type="EMBL" id="TXF89917.1"/>
    </source>
</evidence>
<feature type="chain" id="PRO_5022684695" evidence="1">
    <location>
        <begin position="29"/>
        <end position="1326"/>
    </location>
</feature>
<dbReference type="InterPro" id="IPR013784">
    <property type="entry name" value="Carb-bd-like_fold"/>
</dbReference>
<dbReference type="GO" id="GO:0005509">
    <property type="term" value="F:calcium ion binding"/>
    <property type="evidence" value="ECO:0007669"/>
    <property type="project" value="InterPro"/>
</dbReference>
<dbReference type="NCBIfam" id="TIGR04183">
    <property type="entry name" value="Por_Secre_tail"/>
    <property type="match status" value="1"/>
</dbReference>
<dbReference type="InterPro" id="IPR026444">
    <property type="entry name" value="Secre_tail"/>
</dbReference>
<dbReference type="GO" id="GO:0030246">
    <property type="term" value="F:carbohydrate binding"/>
    <property type="evidence" value="ECO:0007669"/>
    <property type="project" value="InterPro"/>
</dbReference>
<dbReference type="InterPro" id="IPR036439">
    <property type="entry name" value="Dockerin_dom_sf"/>
</dbReference>
<dbReference type="GO" id="GO:0016020">
    <property type="term" value="C:membrane"/>
    <property type="evidence" value="ECO:0007669"/>
    <property type="project" value="InterPro"/>
</dbReference>
<dbReference type="RefSeq" id="WP_147930237.1">
    <property type="nucleotide sequence ID" value="NZ_VOXD01000010.1"/>
</dbReference>
<organism evidence="3 4">
    <name type="scientific">Neolewinella aurantiaca</name>
    <dbReference type="NCBI Taxonomy" id="2602767"/>
    <lineage>
        <taxon>Bacteria</taxon>
        <taxon>Pseudomonadati</taxon>
        <taxon>Bacteroidota</taxon>
        <taxon>Saprospiria</taxon>
        <taxon>Saprospirales</taxon>
        <taxon>Lewinellaceae</taxon>
        <taxon>Neolewinella</taxon>
    </lineage>
</organism>
<accession>A0A5C7FG40</accession>
<dbReference type="GO" id="GO:0000272">
    <property type="term" value="P:polysaccharide catabolic process"/>
    <property type="evidence" value="ECO:0007669"/>
    <property type="project" value="InterPro"/>
</dbReference>
<dbReference type="PROSITE" id="PS00018">
    <property type="entry name" value="EF_HAND_1"/>
    <property type="match status" value="1"/>
</dbReference>
<name>A0A5C7FG40_9BACT</name>
<sequence>MNDRLCIDLKKLRLCLLLVFASTAGLKAQCNEVPFFSGAATEIERLCHFYDSADFTALPGNVNRCYRVDATDGTIIPGSIDARLQAALVAGGDLPKATSSCSDEVEICLSGFSAGTVADCTDSVRINRTFTARNTAPEASNAPASFAQTIVFLRPDLESVASVENVVFYFPDDGNGMAENPSPRPEDYPMTSSGQHLSVSSCGYTVTYQDGERDTGCGNNFTFVRAFSITDECADENRVFSQVVRVGDQQTTVNSPPVLVQNPLMFGTNINCAAIIDTRLTGLTIADICDGSSRLDAYVFVNSQLNSTPLGPYRVFSSSESQNFTDPIPIGRHIIRYLGQDSYGAETILDIDFEVTDQGQPTAVCQQSVSVDLDENGFATLNAADLNRESFDDCGAVNFTIARGGSNIYRGSLTLGCEDFGTTTATLRVTDETGRNRSECTAEVTVTDPQRPTCSPPQSVSITCRDFADNLPVNLREVFTTDPTGTASLLDATFGAARGSDNCDSLRFRQSLTGGLSECGNGQFIRSFVVNDQTGFTQVQLCQQTITIRPYTEYSLRLPGDQDYDSCSELPSSDDLLLRDTGCDLLTVTTETDTLPNDGTACYQLRLTHTFINWCEYDGGSAPLTIPRDADNDGNLRTAFYLNIDPVSDASLTDDKAILDRDIIDNNGNEIGVLSDLYGSSAQRGHFRYVQLVNVTDNTVPVVDIPAPDNGQAITADCLGSILLSFSATDDCANPETTIAIDVDVVDRNGDDTITQPDFLQDRDISPSRFTVQPDGSVEVSIRFLPIGSHLARLSTTDNCGNHVDRFVKLEVEDARAPTPDCSVVNNVMLTPDPAFGGVAAMVASDFIRGPATVCTETPITYSLYREETAAQAGFVPQPGESQLQLDCSDLGQNLLRVYAIAEGTGRHDYCNISVNVTSDNDICAGRLGIIDGYVLTETGAPMAGVEVFAATDGQQIAITTESDGYYRFDGLAEGADYTIRPYHNDDPVNGLSTFDISLVSDYLTQNEDTELSPYQLIAADANNSRAITILDLIEIREILLGINDGFDNNTSWRFVPADYDFPNPGNPWQEQFPEMTVITNLTGARSADFVAVKVGDVNGSATPTQNFGPGNYNSYSRTNETFTLELQQQTDGTWALLAPDAASLTGIQFSLALPAGAKIVGGIAADFWAVDQEDILSVSYVPEDGRRLHPEELLLEFDLPGNEQPQFAAERLARLAPEAYHNAGWPAGLRLTTTARDFNPGLNVYPNPVFARSMLSFNWPEREALRFELIDAAGRVVTARDFDAAAGHNLFPLEVAGSGFRPGVYFVRLRGQEGSASVRVVISGS</sequence>
<evidence type="ECO:0000259" key="2">
    <source>
        <dbReference type="PROSITE" id="PS50268"/>
    </source>
</evidence>
<dbReference type="PROSITE" id="PS50268">
    <property type="entry name" value="CADHERIN_2"/>
    <property type="match status" value="1"/>
</dbReference>
<dbReference type="Gene3D" id="1.10.1330.10">
    <property type="entry name" value="Dockerin domain"/>
    <property type="match status" value="1"/>
</dbReference>
<dbReference type="CDD" id="cd14252">
    <property type="entry name" value="Dockerin_like"/>
    <property type="match status" value="1"/>
</dbReference>
<protein>
    <submittedName>
        <fullName evidence="3">T9SS type A sorting domain-containing protein</fullName>
    </submittedName>
</protein>
<reference evidence="3 4" key="1">
    <citation type="submission" date="2019-08" db="EMBL/GenBank/DDBJ databases">
        <title>Lewinella sp. strain SSH13 Genome sequencing and assembly.</title>
        <authorList>
            <person name="Kim I."/>
        </authorList>
    </citation>
    <scope>NUCLEOTIDE SEQUENCE [LARGE SCALE GENOMIC DNA]</scope>
    <source>
        <strain evidence="3 4">SSH13</strain>
    </source>
</reference>
<dbReference type="Proteomes" id="UP000321907">
    <property type="component" value="Unassembled WGS sequence"/>
</dbReference>
<keyword evidence="4" id="KW-1185">Reference proteome</keyword>
<dbReference type="SUPFAM" id="SSF49452">
    <property type="entry name" value="Starch-binding domain-like"/>
    <property type="match status" value="1"/>
</dbReference>
<dbReference type="GO" id="GO:0007156">
    <property type="term" value="P:homophilic cell adhesion via plasma membrane adhesion molecules"/>
    <property type="evidence" value="ECO:0007669"/>
    <property type="project" value="InterPro"/>
</dbReference>
<dbReference type="InterPro" id="IPR002126">
    <property type="entry name" value="Cadherin-like_dom"/>
</dbReference>
<proteinExistence type="predicted"/>
<dbReference type="InterPro" id="IPR018247">
    <property type="entry name" value="EF_Hand_1_Ca_BS"/>
</dbReference>
<comment type="caution">
    <text evidence="3">The sequence shown here is derived from an EMBL/GenBank/DDBJ whole genome shotgun (WGS) entry which is preliminary data.</text>
</comment>
<feature type="domain" description="Cadherin" evidence="2">
    <location>
        <begin position="365"/>
        <end position="474"/>
    </location>
</feature>